<keyword evidence="2" id="KW-0175">Coiled coil</keyword>
<dbReference type="PROSITE" id="PS50294">
    <property type="entry name" value="WD_REPEATS_REGION"/>
    <property type="match status" value="2"/>
</dbReference>
<evidence type="ECO:0000256" key="3">
    <source>
        <dbReference type="SAM" id="MobiDB-lite"/>
    </source>
</evidence>
<dbReference type="EMBL" id="MCFH01000009">
    <property type="protein sequence ID" value="ORX55460.1"/>
    <property type="molecule type" value="Genomic_DNA"/>
</dbReference>
<feature type="coiled-coil region" evidence="2">
    <location>
        <begin position="975"/>
        <end position="1009"/>
    </location>
</feature>
<dbReference type="Gene3D" id="1.25.10.10">
    <property type="entry name" value="Leucine-rich Repeat Variant"/>
    <property type="match status" value="1"/>
</dbReference>
<reference evidence="4 5" key="1">
    <citation type="submission" date="2016-08" db="EMBL/GenBank/DDBJ databases">
        <title>Genomes of anaerobic fungi encode conserved fungal cellulosomes for biomass hydrolysis.</title>
        <authorList>
            <consortium name="DOE Joint Genome Institute"/>
            <person name="Haitjema C.H."/>
            <person name="Gilmore S.P."/>
            <person name="Henske J.K."/>
            <person name="Solomon K.V."/>
            <person name="De Groot R."/>
            <person name="Kuo A."/>
            <person name="Mondo S.J."/>
            <person name="Salamov A.A."/>
            <person name="Labutti K."/>
            <person name="Zhao Z."/>
            <person name="Chiniquy J."/>
            <person name="Barry K."/>
            <person name="Brewer H.M."/>
            <person name="Purvine S.O."/>
            <person name="Wright A.T."/>
            <person name="Boxma B."/>
            <person name="Van Alen T."/>
            <person name="Hackstein J.H."/>
            <person name="Baker S.E."/>
            <person name="Grigoriev I.V."/>
            <person name="O'Malley M.A."/>
        </authorList>
    </citation>
    <scope>NUCLEOTIDE SEQUENCE [LARGE SCALE GENOMIC DNA]</scope>
    <source>
        <strain evidence="5">finn</strain>
    </source>
</reference>
<dbReference type="SMART" id="SM00320">
    <property type="entry name" value="WD40"/>
    <property type="match status" value="4"/>
</dbReference>
<dbReference type="SUPFAM" id="SSF50978">
    <property type="entry name" value="WD40 repeat-like"/>
    <property type="match status" value="1"/>
</dbReference>
<evidence type="ECO:0000313" key="5">
    <source>
        <dbReference type="Proteomes" id="UP000193719"/>
    </source>
</evidence>
<dbReference type="InterPro" id="IPR015943">
    <property type="entry name" value="WD40/YVTN_repeat-like_dom_sf"/>
</dbReference>
<dbReference type="PANTHER" id="PTHR45532">
    <property type="entry name" value="WD REPEAT-CONTAINING PROTEIN 97"/>
    <property type="match status" value="1"/>
</dbReference>
<dbReference type="SUPFAM" id="SSF48371">
    <property type="entry name" value="ARM repeat"/>
    <property type="match status" value="1"/>
</dbReference>
<dbReference type="InterPro" id="IPR001680">
    <property type="entry name" value="WD40_rpt"/>
</dbReference>
<keyword evidence="1" id="KW-0853">WD repeat</keyword>
<feature type="compositionally biased region" description="Basic residues" evidence="3">
    <location>
        <begin position="1158"/>
        <end position="1180"/>
    </location>
</feature>
<evidence type="ECO:0000313" key="4">
    <source>
        <dbReference type="EMBL" id="ORX55460.1"/>
    </source>
</evidence>
<dbReference type="Pfam" id="PF00400">
    <property type="entry name" value="WD40"/>
    <property type="match status" value="2"/>
</dbReference>
<dbReference type="SUPFAM" id="SSF50998">
    <property type="entry name" value="Quinoprotein alcohol dehydrogenase-like"/>
    <property type="match status" value="1"/>
</dbReference>
<sequence length="1903" mass="221218">MVLDENTTSYNKDINYESKDNENSANNEIEINDSNIGDIQNSLIHLDKNIKDSSSISKNLTESNQVIKSSEKNENNEYKFNKPIQNFCLTNVTDDIKSLKYYVELLNTPRAKIKDVDLLKIKNENKNNSNYIIPSGFQLITTYPHRTKKIKLVLTIPSDNINSIIFVTIDDSFLNFWKGNNRFQKIFIPGKKLLKELNDFSRNINIKGKNISGTQIWLYIESLKLVIVSTINIEIKVWYLEQGYGEEQSYSYQIQEKVVIDNLDPDAWITNLYIERKNNILYAASDVNLYKIDMKTWEKKECYKNLHEIGITCLTFYQPLEYLITGGKDGKIKLWTSSMHLVHEFSQHFGSITGLLLLEDVCEASFGTLPILLSASEDATIRMFNFDTMMPIYRIDNPEPCKGLYKVKKDVIYHYSDVCVYLWNINKFYNVIVETSSKVICIKRIDHITKPARIVVLCYDGTIRILSPVNGAVILTLFPPCFITNIIKFLYDYDNEILYSFSQNGHVIVYDTTTNPALIKQIWKYNDNCYITSVVGISLSFFDKSLINTSENENSKKSFQQEEIKAYLKQISDFFIIAGTNDGQIVYFNKKENGEKEKIVQAHSGEICDIHYDECKMNIISSGKDYTIKIWKIYKENKYYTENASASPFQLLCIKKIDINPPVTIPVSLAIDYKNSIISFPISGYIEFVSYKDLKPIRDIKVRHSNITASIISIIYLKGLDIFISTSNDNVIRIWDKQKNIIREIQFIDNIHSICFLNAKGDLLIGLENQLDIIKAKDYLPLNILQKILTCDIVDDIYEPAISFDETIDFWDYFYNEAKVLLTPDFQWHIKKNEYKFIKSKTRNDKIIIKKALKKDTNKDEISIQNNKENELQKEFINSSENGNEIKKEKSDIIENIIYDKADEIGKEKEVKQSNYNDKTENNNTDTNEELNNSSDLNKESDYNTIENDQDIENNKIFEKNNQNIDLNNNDENFNNNIKNKFEVYSKNLLNIEENIKNTEVKHDIINEELIDYLPNKNCRSYSEYLNEVEKRKQLIDQFKQPDLILPNSKFLDELYKNGKLHGKTWEECMKGWYDFYYPKIPYVFNQKTKKYEYVGIDLRYKDSKQDSNNGEKEGSNESVFENKVNLELILGKEELDNINNINSKTSLFNSYERIKRKKQLHKNKKKNKHRKGNKHKNGTKQKDNSNHKNGMNHKSKKMNIDSDYERSENIKAKINRKQTKTSTKGSQDYESYSSFKLKSFGSNEKSNLIRNLGFDSLFDSDLNDDEITDAIFNTIMDYNEVDENQIAEEINNLNISENKKKAILDKLCEKLSEDQKTIKNDKIKEQILNKAQHFFLNTFDPLEDVLYKMSTATTKKAPLTINLINENKKMIDAYLENGGNLRSLKMNENGEICIDENGNGEIFQYELNNIYQQELKKKKDFKNYYKKGANSINYSTNPNTFDALKEISGNKRKSSDIAWNIVRQWKTDKKIDFKFVNNKGGNAERKQSILLTSKTFIGNNFEGDENVDKNKLSEDKKSDLNQIINNLMGITKTGLWSEKCEASKALLFIYNEFHSDLKISSSHFLLNQLELFSDDSWKVRAQMCANLIGYDYYNKECLKKVIGLLKDNNQDVRNIALQALCFYGISTKDKLNEFMKSAFKKEIKTEKKKTLLDQILEEKINENKKEEASSSEKILYWIRKVDPNTHSKVFRRMPSYFQHLVTKYDNREVKLSSSNEIDENEKKLIKNSDGSTENTIKIQKRELNEIKSRKQIINSITNNTNDFNSSNSSSIKSYTIDDDNDNIIDDNSLIMNSYNNNDETSFHHRNKSSSLIPLENKAIYNVVESTNSKRIQNNGFFNNDGGMIYNKDIYKIKNKTNSNNNEEKEEKEILKMPSMSLSSSSINNQQLQSSKINESIILPSVT</sequence>
<protein>
    <recommendedName>
        <fullName evidence="6">WD40 repeat-like protein</fullName>
    </recommendedName>
</protein>
<comment type="caution">
    <text evidence="4">The sequence shown here is derived from an EMBL/GenBank/DDBJ whole genome shotgun (WGS) entry which is preliminary data.</text>
</comment>
<feature type="compositionally biased region" description="Polar residues" evidence="3">
    <location>
        <begin position="1"/>
        <end position="12"/>
    </location>
</feature>
<evidence type="ECO:0008006" key="6">
    <source>
        <dbReference type="Google" id="ProtNLM"/>
    </source>
</evidence>
<dbReference type="InterPro" id="IPR011047">
    <property type="entry name" value="Quinoprotein_ADH-like_sf"/>
</dbReference>
<proteinExistence type="predicted"/>
<dbReference type="PANTHER" id="PTHR45532:SF1">
    <property type="entry name" value="WD REPEAT-CONTAINING PROTEIN 97"/>
    <property type="match status" value="1"/>
</dbReference>
<feature type="repeat" description="WD" evidence="1">
    <location>
        <begin position="600"/>
        <end position="641"/>
    </location>
</feature>
<feature type="region of interest" description="Disordered" evidence="3">
    <location>
        <begin position="1"/>
        <end position="26"/>
    </location>
</feature>
<feature type="region of interest" description="Disordered" evidence="3">
    <location>
        <begin position="1158"/>
        <end position="1204"/>
    </location>
</feature>
<name>A0A1Y1VH37_9FUNG</name>
<dbReference type="InterPro" id="IPR036322">
    <property type="entry name" value="WD40_repeat_dom_sf"/>
</dbReference>
<dbReference type="InterPro" id="IPR011989">
    <property type="entry name" value="ARM-like"/>
</dbReference>
<accession>A0A1Y1VH37</accession>
<dbReference type="Gene3D" id="2.130.10.10">
    <property type="entry name" value="YVTN repeat-like/Quinoprotein amine dehydrogenase"/>
    <property type="match status" value="2"/>
</dbReference>
<feature type="repeat" description="WD" evidence="1">
    <location>
        <begin position="304"/>
        <end position="335"/>
    </location>
</feature>
<dbReference type="OrthoDB" id="6262491at2759"/>
<reference evidence="4 5" key="2">
    <citation type="submission" date="2016-08" db="EMBL/GenBank/DDBJ databases">
        <title>Pervasive Adenine N6-methylation of Active Genes in Fungi.</title>
        <authorList>
            <consortium name="DOE Joint Genome Institute"/>
            <person name="Mondo S.J."/>
            <person name="Dannebaum R.O."/>
            <person name="Kuo R.C."/>
            <person name="Labutti K."/>
            <person name="Haridas S."/>
            <person name="Kuo A."/>
            <person name="Salamov A."/>
            <person name="Ahrendt S.R."/>
            <person name="Lipzen A."/>
            <person name="Sullivan W."/>
            <person name="Andreopoulos W.B."/>
            <person name="Clum A."/>
            <person name="Lindquist E."/>
            <person name="Daum C."/>
            <person name="Ramamoorthy G.K."/>
            <person name="Gryganskyi A."/>
            <person name="Culley D."/>
            <person name="Magnuson J.K."/>
            <person name="James T.Y."/>
            <person name="O'Malley M.A."/>
            <person name="Stajich J.E."/>
            <person name="Spatafora J.W."/>
            <person name="Visel A."/>
            <person name="Grigoriev I.V."/>
        </authorList>
    </citation>
    <scope>NUCLEOTIDE SEQUENCE [LARGE SCALE GENOMIC DNA]</scope>
    <source>
        <strain evidence="5">finn</strain>
    </source>
</reference>
<dbReference type="PROSITE" id="PS50082">
    <property type="entry name" value="WD_REPEATS_2"/>
    <property type="match status" value="2"/>
</dbReference>
<organism evidence="4 5">
    <name type="scientific">Piromyces finnis</name>
    <dbReference type="NCBI Taxonomy" id="1754191"/>
    <lineage>
        <taxon>Eukaryota</taxon>
        <taxon>Fungi</taxon>
        <taxon>Fungi incertae sedis</taxon>
        <taxon>Chytridiomycota</taxon>
        <taxon>Chytridiomycota incertae sedis</taxon>
        <taxon>Neocallimastigomycetes</taxon>
        <taxon>Neocallimastigales</taxon>
        <taxon>Neocallimastigaceae</taxon>
        <taxon>Piromyces</taxon>
    </lineage>
</organism>
<evidence type="ECO:0000256" key="1">
    <source>
        <dbReference type="PROSITE-ProRule" id="PRU00221"/>
    </source>
</evidence>
<evidence type="ECO:0000256" key="2">
    <source>
        <dbReference type="SAM" id="Coils"/>
    </source>
</evidence>
<dbReference type="Proteomes" id="UP000193719">
    <property type="component" value="Unassembled WGS sequence"/>
</dbReference>
<dbReference type="InterPro" id="IPR016024">
    <property type="entry name" value="ARM-type_fold"/>
</dbReference>
<keyword evidence="5" id="KW-1185">Reference proteome</keyword>
<feature type="compositionally biased region" description="Low complexity" evidence="3">
    <location>
        <begin position="914"/>
        <end position="935"/>
    </location>
</feature>
<dbReference type="STRING" id="1754191.A0A1Y1VH37"/>
<gene>
    <name evidence="4" type="ORF">BCR36DRAFT_410381</name>
</gene>
<feature type="region of interest" description="Disordered" evidence="3">
    <location>
        <begin position="909"/>
        <end position="942"/>
    </location>
</feature>